<evidence type="ECO:0000313" key="2">
    <source>
        <dbReference type="EMBL" id="CAB3404491.1"/>
    </source>
</evidence>
<protein>
    <submittedName>
        <fullName evidence="2">Uncharacterized protein</fullName>
    </submittedName>
</protein>
<dbReference type="Proteomes" id="UP000494206">
    <property type="component" value="Unassembled WGS sequence"/>
</dbReference>
<gene>
    <name evidence="2" type="ORF">CBOVIS_LOCUS6816</name>
</gene>
<organism evidence="2 3">
    <name type="scientific">Caenorhabditis bovis</name>
    <dbReference type="NCBI Taxonomy" id="2654633"/>
    <lineage>
        <taxon>Eukaryota</taxon>
        <taxon>Metazoa</taxon>
        <taxon>Ecdysozoa</taxon>
        <taxon>Nematoda</taxon>
        <taxon>Chromadorea</taxon>
        <taxon>Rhabditida</taxon>
        <taxon>Rhabditina</taxon>
        <taxon>Rhabditomorpha</taxon>
        <taxon>Rhabditoidea</taxon>
        <taxon>Rhabditidae</taxon>
        <taxon>Peloderinae</taxon>
        <taxon>Caenorhabditis</taxon>
    </lineage>
</organism>
<proteinExistence type="predicted"/>
<reference evidence="2 3" key="1">
    <citation type="submission" date="2020-04" db="EMBL/GenBank/DDBJ databases">
        <authorList>
            <person name="Laetsch R D."/>
            <person name="Stevens L."/>
            <person name="Kumar S."/>
            <person name="Blaxter L. M."/>
        </authorList>
    </citation>
    <scope>NUCLEOTIDE SEQUENCE [LARGE SCALE GENOMIC DNA]</scope>
</reference>
<feature type="compositionally biased region" description="Basic and acidic residues" evidence="1">
    <location>
        <begin position="39"/>
        <end position="50"/>
    </location>
</feature>
<evidence type="ECO:0000313" key="3">
    <source>
        <dbReference type="Proteomes" id="UP000494206"/>
    </source>
</evidence>
<dbReference type="AlphaFoldDB" id="A0A8S1EXY3"/>
<dbReference type="EMBL" id="CADEPM010000004">
    <property type="protein sequence ID" value="CAB3404491.1"/>
    <property type="molecule type" value="Genomic_DNA"/>
</dbReference>
<accession>A0A8S1EXY3</accession>
<keyword evidence="3" id="KW-1185">Reference proteome</keyword>
<feature type="region of interest" description="Disordered" evidence="1">
    <location>
        <begin position="1"/>
        <end position="50"/>
    </location>
</feature>
<evidence type="ECO:0000256" key="1">
    <source>
        <dbReference type="SAM" id="MobiDB-lite"/>
    </source>
</evidence>
<sequence>MYKTTKLGNYSEKLQKAELSTSEARDSIKLNRQRHKKSPKSERSESQHTEVIHVPIGKAALGHRGQLGKVFNQQLTHLGRASLVTLSPQRKAVEPPRQTPSGTDFQQALIKGKLYKTGFYPPLQYRDPTGFKIF</sequence>
<name>A0A8S1EXY3_9PELO</name>
<comment type="caution">
    <text evidence="2">The sequence shown here is derived from an EMBL/GenBank/DDBJ whole genome shotgun (WGS) entry which is preliminary data.</text>
</comment>